<evidence type="ECO:0000259" key="5">
    <source>
        <dbReference type="PROSITE" id="PS51085"/>
    </source>
</evidence>
<keyword evidence="2" id="KW-0479">Metal-binding</keyword>
<evidence type="ECO:0000313" key="7">
    <source>
        <dbReference type="Proteomes" id="UP000673552"/>
    </source>
</evidence>
<dbReference type="GO" id="GO:0005739">
    <property type="term" value="C:mitochondrion"/>
    <property type="evidence" value="ECO:0007669"/>
    <property type="project" value="TreeGrafter"/>
</dbReference>
<dbReference type="SUPFAM" id="SSF54292">
    <property type="entry name" value="2Fe-2S ferredoxin-like"/>
    <property type="match status" value="1"/>
</dbReference>
<dbReference type="Pfam" id="PF00111">
    <property type="entry name" value="Fer2"/>
    <property type="match status" value="1"/>
</dbReference>
<dbReference type="InterPro" id="IPR001041">
    <property type="entry name" value="2Fe-2S_ferredoxin-type"/>
</dbReference>
<keyword evidence="7" id="KW-1185">Reference proteome</keyword>
<dbReference type="KEGG" id="lmat:92511679"/>
<reference evidence="7" key="2">
    <citation type="journal article" date="2021" name="Sci. Data">
        <title>Chromosome-scale genome sequencing, assembly and annotation of six genomes from subfamily Leishmaniinae.</title>
        <authorList>
            <person name="Almutairi H."/>
            <person name="Urbaniak M.D."/>
            <person name="Bates M.D."/>
            <person name="Jariyapan N."/>
            <person name="Kwakye-Nuako G."/>
            <person name="Thomaz Soccol V."/>
            <person name="Al-Salem W.S."/>
            <person name="Dillon R.J."/>
            <person name="Bates P.A."/>
            <person name="Gatherer D."/>
        </authorList>
    </citation>
    <scope>NUCLEOTIDE SEQUENCE [LARGE SCALE GENOMIC DNA]</scope>
</reference>
<dbReference type="Gene3D" id="3.10.20.30">
    <property type="match status" value="1"/>
</dbReference>
<evidence type="ECO:0000256" key="4">
    <source>
        <dbReference type="ARBA" id="ARBA00023014"/>
    </source>
</evidence>
<dbReference type="PRINTS" id="PR00355">
    <property type="entry name" value="ADRENODOXIN"/>
</dbReference>
<evidence type="ECO:0000256" key="1">
    <source>
        <dbReference type="ARBA" id="ARBA00022714"/>
    </source>
</evidence>
<dbReference type="InterPro" id="IPR012675">
    <property type="entry name" value="Beta-grasp_dom_sf"/>
</dbReference>
<keyword evidence="1" id="KW-0001">2Fe-2S</keyword>
<proteinExistence type="predicted"/>
<dbReference type="GO" id="GO:0009055">
    <property type="term" value="F:electron transfer activity"/>
    <property type="evidence" value="ECO:0007669"/>
    <property type="project" value="TreeGrafter"/>
</dbReference>
<evidence type="ECO:0000313" key="6">
    <source>
        <dbReference type="EMBL" id="KAG5471472.1"/>
    </source>
</evidence>
<reference evidence="7" key="1">
    <citation type="journal article" date="2021" name="Microbiol. Resour. Announc.">
        <title>LGAAP: Leishmaniinae Genome Assembly and Annotation Pipeline.</title>
        <authorList>
            <person name="Almutairi H."/>
            <person name="Urbaniak M.D."/>
            <person name="Bates M.D."/>
            <person name="Jariyapan N."/>
            <person name="Kwakye-Nuako G."/>
            <person name="Thomaz-Soccol V."/>
            <person name="Al-Salem W.S."/>
            <person name="Dillon R.J."/>
            <person name="Bates P.A."/>
            <person name="Gatherer D."/>
        </authorList>
    </citation>
    <scope>NUCLEOTIDE SEQUENCE [LARGE SCALE GENOMIC DNA]</scope>
</reference>
<dbReference type="PANTHER" id="PTHR23426:SF63">
    <property type="entry name" value="TRANSFER PROTEIN, PUTATIVE-RELATED"/>
    <property type="match status" value="1"/>
</dbReference>
<dbReference type="RefSeq" id="XP_067176446.1">
    <property type="nucleotide sequence ID" value="XM_067319167.1"/>
</dbReference>
<dbReference type="PROSITE" id="PS51085">
    <property type="entry name" value="2FE2S_FER_2"/>
    <property type="match status" value="1"/>
</dbReference>
<dbReference type="GO" id="GO:0051537">
    <property type="term" value="F:2 iron, 2 sulfur cluster binding"/>
    <property type="evidence" value="ECO:0007669"/>
    <property type="project" value="UniProtKB-KW"/>
</dbReference>
<organism evidence="6 7">
    <name type="scientific">Leishmania martiniquensis</name>
    <dbReference type="NCBI Taxonomy" id="1580590"/>
    <lineage>
        <taxon>Eukaryota</taxon>
        <taxon>Discoba</taxon>
        <taxon>Euglenozoa</taxon>
        <taxon>Kinetoplastea</taxon>
        <taxon>Metakinetoplastina</taxon>
        <taxon>Trypanosomatida</taxon>
        <taxon>Trypanosomatidae</taxon>
        <taxon>Leishmaniinae</taxon>
        <taxon>Leishmania</taxon>
    </lineage>
</organism>
<protein>
    <recommendedName>
        <fullName evidence="5">2Fe-2S ferredoxin-type domain-containing protein</fullName>
    </recommendedName>
</protein>
<evidence type="ECO:0000256" key="2">
    <source>
        <dbReference type="ARBA" id="ARBA00022723"/>
    </source>
</evidence>
<dbReference type="GeneID" id="92511679"/>
<dbReference type="GO" id="GO:0140647">
    <property type="term" value="P:P450-containing electron transport chain"/>
    <property type="evidence" value="ECO:0007669"/>
    <property type="project" value="InterPro"/>
</dbReference>
<dbReference type="GO" id="GO:0046872">
    <property type="term" value="F:metal ion binding"/>
    <property type="evidence" value="ECO:0007669"/>
    <property type="project" value="UniProtKB-KW"/>
</dbReference>
<dbReference type="CDD" id="cd00207">
    <property type="entry name" value="fer2"/>
    <property type="match status" value="1"/>
</dbReference>
<evidence type="ECO:0000256" key="3">
    <source>
        <dbReference type="ARBA" id="ARBA00023004"/>
    </source>
</evidence>
<dbReference type="OrthoDB" id="268593at2759"/>
<dbReference type="InterPro" id="IPR001055">
    <property type="entry name" value="Adrenodoxin-like"/>
</dbReference>
<dbReference type="Proteomes" id="UP000673552">
    <property type="component" value="Unassembled WGS sequence"/>
</dbReference>
<dbReference type="EMBL" id="JAFEUZ010000031">
    <property type="protein sequence ID" value="KAG5471472.1"/>
    <property type="molecule type" value="Genomic_DNA"/>
</dbReference>
<comment type="caution">
    <text evidence="6">The sequence shown here is derived from an EMBL/GenBank/DDBJ whole genome shotgun (WGS) entry which is preliminary data.</text>
</comment>
<dbReference type="PANTHER" id="PTHR23426">
    <property type="entry name" value="FERREDOXIN/ADRENODOXIN"/>
    <property type="match status" value="1"/>
</dbReference>
<sequence>MHRCSSMRAMGVLQRPQLALSGALCTPRVLYSTPGKVKVCVRTPNGTLYDFEAPAGMSLMHAIRDVAKLEMDGACDGCMQCSTCHVYLSEATFRKVGLPSEQEQDILDKAPDLKETSRLACQIILSHEVSGLEVALPSAVRNLLLS</sequence>
<accession>A0A836KG46</accession>
<dbReference type="AlphaFoldDB" id="A0A836KG46"/>
<gene>
    <name evidence="6" type="ORF">LSCM1_01562</name>
</gene>
<keyword evidence="3" id="KW-0408">Iron</keyword>
<name>A0A836KG46_9TRYP</name>
<keyword evidence="4" id="KW-0411">Iron-sulfur</keyword>
<dbReference type="InterPro" id="IPR036010">
    <property type="entry name" value="2Fe-2S_ferredoxin-like_sf"/>
</dbReference>
<feature type="domain" description="2Fe-2S ferredoxin-type" evidence="5">
    <location>
        <begin position="37"/>
        <end position="140"/>
    </location>
</feature>